<dbReference type="EMBL" id="BKCP01004960">
    <property type="protein sequence ID" value="GER34821.1"/>
    <property type="molecule type" value="Genomic_DNA"/>
</dbReference>
<feature type="region of interest" description="Disordered" evidence="1">
    <location>
        <begin position="93"/>
        <end position="200"/>
    </location>
</feature>
<protein>
    <submittedName>
        <fullName evidence="2">Uncharacterized protein</fullName>
    </submittedName>
</protein>
<dbReference type="AlphaFoldDB" id="A0A5A7PQF0"/>
<comment type="caution">
    <text evidence="2">The sequence shown here is derived from an EMBL/GenBank/DDBJ whole genome shotgun (WGS) entry which is preliminary data.</text>
</comment>
<keyword evidence="3" id="KW-1185">Reference proteome</keyword>
<evidence type="ECO:0000313" key="3">
    <source>
        <dbReference type="Proteomes" id="UP000325081"/>
    </source>
</evidence>
<reference evidence="3" key="1">
    <citation type="journal article" date="2019" name="Curr. Biol.">
        <title>Genome Sequence of Striga asiatica Provides Insight into the Evolution of Plant Parasitism.</title>
        <authorList>
            <person name="Yoshida S."/>
            <person name="Kim S."/>
            <person name="Wafula E.K."/>
            <person name="Tanskanen J."/>
            <person name="Kim Y.M."/>
            <person name="Honaas L."/>
            <person name="Yang Z."/>
            <person name="Spallek T."/>
            <person name="Conn C.E."/>
            <person name="Ichihashi Y."/>
            <person name="Cheong K."/>
            <person name="Cui S."/>
            <person name="Der J.P."/>
            <person name="Gundlach H."/>
            <person name="Jiao Y."/>
            <person name="Hori C."/>
            <person name="Ishida J.K."/>
            <person name="Kasahara H."/>
            <person name="Kiba T."/>
            <person name="Kim M.S."/>
            <person name="Koo N."/>
            <person name="Laohavisit A."/>
            <person name="Lee Y.H."/>
            <person name="Lumba S."/>
            <person name="McCourt P."/>
            <person name="Mortimer J.C."/>
            <person name="Mutuku J.M."/>
            <person name="Nomura T."/>
            <person name="Sasaki-Sekimoto Y."/>
            <person name="Seto Y."/>
            <person name="Wang Y."/>
            <person name="Wakatake T."/>
            <person name="Sakakibara H."/>
            <person name="Demura T."/>
            <person name="Yamaguchi S."/>
            <person name="Yoneyama K."/>
            <person name="Manabe R.I."/>
            <person name="Nelson D.C."/>
            <person name="Schulman A.H."/>
            <person name="Timko M.P."/>
            <person name="dePamphilis C.W."/>
            <person name="Choi D."/>
            <person name="Shirasu K."/>
        </authorList>
    </citation>
    <scope>NUCLEOTIDE SEQUENCE [LARGE SCALE GENOMIC DNA]</scope>
    <source>
        <strain evidence="3">cv. UVA1</strain>
    </source>
</reference>
<evidence type="ECO:0000256" key="1">
    <source>
        <dbReference type="SAM" id="MobiDB-lite"/>
    </source>
</evidence>
<dbReference type="Proteomes" id="UP000325081">
    <property type="component" value="Unassembled WGS sequence"/>
</dbReference>
<feature type="compositionally biased region" description="Low complexity" evidence="1">
    <location>
        <begin position="93"/>
        <end position="109"/>
    </location>
</feature>
<feature type="compositionally biased region" description="Basic and acidic residues" evidence="1">
    <location>
        <begin position="173"/>
        <end position="191"/>
    </location>
</feature>
<feature type="compositionally biased region" description="Acidic residues" evidence="1">
    <location>
        <begin position="153"/>
        <end position="163"/>
    </location>
</feature>
<evidence type="ECO:0000313" key="2">
    <source>
        <dbReference type="EMBL" id="GER34821.1"/>
    </source>
</evidence>
<feature type="compositionally biased region" description="Gly residues" evidence="1">
    <location>
        <begin position="121"/>
        <end position="133"/>
    </location>
</feature>
<accession>A0A5A7PQF0</accession>
<organism evidence="2 3">
    <name type="scientific">Striga asiatica</name>
    <name type="common">Asiatic witchweed</name>
    <name type="synonym">Buchnera asiatica</name>
    <dbReference type="NCBI Taxonomy" id="4170"/>
    <lineage>
        <taxon>Eukaryota</taxon>
        <taxon>Viridiplantae</taxon>
        <taxon>Streptophyta</taxon>
        <taxon>Embryophyta</taxon>
        <taxon>Tracheophyta</taxon>
        <taxon>Spermatophyta</taxon>
        <taxon>Magnoliopsida</taxon>
        <taxon>eudicotyledons</taxon>
        <taxon>Gunneridae</taxon>
        <taxon>Pentapetalae</taxon>
        <taxon>asterids</taxon>
        <taxon>lamiids</taxon>
        <taxon>Lamiales</taxon>
        <taxon>Orobanchaceae</taxon>
        <taxon>Buchnereae</taxon>
        <taxon>Striga</taxon>
    </lineage>
</organism>
<gene>
    <name evidence="2" type="ORF">STAS_11070</name>
</gene>
<proteinExistence type="predicted"/>
<name>A0A5A7PQF0_STRAF</name>
<sequence length="218" mass="22563">MEEEKKVREKLDPWMAYKISLLDAQPYCDRRIFCRRFLYTTAPAQTTNAPVMTPIATPAFCPLSIPPPEADDSSAASRSAAFGCFSRLTPPAAAGAGDGGSSSLSAADPARGEGDGDGEGEGGAGSDGGGAGGEEMEREGEGEGAGGRRAEAGEGDGGGEESSDSSAGGCGGREGEFAGESADREGRARERTARRKKVRERVGEIDTIDEMWGELFLS</sequence>